<evidence type="ECO:0000313" key="2">
    <source>
        <dbReference type="Proteomes" id="UP001143910"/>
    </source>
</evidence>
<protein>
    <submittedName>
        <fullName evidence="1">Uncharacterized protein</fullName>
    </submittedName>
</protein>
<name>A0ACC1N0M4_9HYPO</name>
<keyword evidence="2" id="KW-1185">Reference proteome</keyword>
<accession>A0ACC1N0M4</accession>
<organism evidence="1 2">
    <name type="scientific">Zarea fungicola</name>
    <dbReference type="NCBI Taxonomy" id="93591"/>
    <lineage>
        <taxon>Eukaryota</taxon>
        <taxon>Fungi</taxon>
        <taxon>Dikarya</taxon>
        <taxon>Ascomycota</taxon>
        <taxon>Pezizomycotina</taxon>
        <taxon>Sordariomycetes</taxon>
        <taxon>Hypocreomycetidae</taxon>
        <taxon>Hypocreales</taxon>
        <taxon>Cordycipitaceae</taxon>
        <taxon>Zarea</taxon>
    </lineage>
</organism>
<proteinExistence type="predicted"/>
<dbReference type="Proteomes" id="UP001143910">
    <property type="component" value="Unassembled WGS sequence"/>
</dbReference>
<reference evidence="1" key="1">
    <citation type="submission" date="2022-08" db="EMBL/GenBank/DDBJ databases">
        <title>Genome Sequence of Lecanicillium fungicola.</title>
        <authorList>
            <person name="Buettner E."/>
        </authorList>
    </citation>
    <scope>NUCLEOTIDE SEQUENCE</scope>
    <source>
        <strain evidence="1">Babe33</strain>
    </source>
</reference>
<evidence type="ECO:0000313" key="1">
    <source>
        <dbReference type="EMBL" id="KAJ2972614.1"/>
    </source>
</evidence>
<sequence length="180" mass="19384">MPDLVPHPVKVISWQVPQSSRKESCSATLLSVASVGASSRRNGSGILPLLANSCFLPAHIGRTRSLPGRETGCMHAIDMMNVNYENPFSDDFVSDSDVTSSGSENDSLGSLGDFTVDVDTDASSLDEFVPNTDTESLVSMPGSEIRAQVDSVILQLIRLRDLLDEEDARASPTTESMHEK</sequence>
<dbReference type="EMBL" id="JANJQO010001114">
    <property type="protein sequence ID" value="KAJ2972614.1"/>
    <property type="molecule type" value="Genomic_DNA"/>
</dbReference>
<gene>
    <name evidence="1" type="ORF">NQ176_g7057</name>
</gene>
<comment type="caution">
    <text evidence="1">The sequence shown here is derived from an EMBL/GenBank/DDBJ whole genome shotgun (WGS) entry which is preliminary data.</text>
</comment>